<keyword evidence="1" id="KW-0472">Membrane</keyword>
<keyword evidence="3" id="KW-1185">Reference proteome</keyword>
<gene>
    <name evidence="2" type="ORF">CRENBAI_001139</name>
</gene>
<keyword evidence="1" id="KW-0812">Transmembrane</keyword>
<dbReference type="EMBL" id="JAHHUM010000676">
    <property type="protein sequence ID" value="KAK5617730.1"/>
    <property type="molecule type" value="Genomic_DNA"/>
</dbReference>
<organism evidence="2 3">
    <name type="scientific">Crenichthys baileyi</name>
    <name type="common">White River springfish</name>
    <dbReference type="NCBI Taxonomy" id="28760"/>
    <lineage>
        <taxon>Eukaryota</taxon>
        <taxon>Metazoa</taxon>
        <taxon>Chordata</taxon>
        <taxon>Craniata</taxon>
        <taxon>Vertebrata</taxon>
        <taxon>Euteleostomi</taxon>
        <taxon>Actinopterygii</taxon>
        <taxon>Neopterygii</taxon>
        <taxon>Teleostei</taxon>
        <taxon>Neoteleostei</taxon>
        <taxon>Acanthomorphata</taxon>
        <taxon>Ovalentaria</taxon>
        <taxon>Atherinomorphae</taxon>
        <taxon>Cyprinodontiformes</taxon>
        <taxon>Goodeidae</taxon>
        <taxon>Crenichthys</taxon>
    </lineage>
</organism>
<evidence type="ECO:0000313" key="2">
    <source>
        <dbReference type="EMBL" id="KAK5617730.1"/>
    </source>
</evidence>
<keyword evidence="1" id="KW-1133">Transmembrane helix</keyword>
<reference evidence="2 3" key="1">
    <citation type="submission" date="2021-06" db="EMBL/GenBank/DDBJ databases">
        <authorList>
            <person name="Palmer J.M."/>
        </authorList>
    </citation>
    <scope>NUCLEOTIDE SEQUENCE [LARGE SCALE GENOMIC DNA]</scope>
    <source>
        <strain evidence="2 3">MEX-2019</strain>
        <tissue evidence="2">Muscle</tissue>
    </source>
</reference>
<dbReference type="AlphaFoldDB" id="A0AAV9S8W3"/>
<evidence type="ECO:0000313" key="3">
    <source>
        <dbReference type="Proteomes" id="UP001311232"/>
    </source>
</evidence>
<protein>
    <submittedName>
        <fullName evidence="2">Uncharacterized protein</fullName>
    </submittedName>
</protein>
<sequence length="105" mass="11840">MVQQHCAPTDVATLGFECFRRTGLPIRLIRCVCLIIYIIFLLRNMLICIAMLLCVLCLIVSKDMIQSLVYIKSPCNVSSVSHCRSCMAGHVRLCLYCQTGKKRSP</sequence>
<comment type="caution">
    <text evidence="2">The sequence shown here is derived from an EMBL/GenBank/DDBJ whole genome shotgun (WGS) entry which is preliminary data.</text>
</comment>
<feature type="transmembrane region" description="Helical" evidence="1">
    <location>
        <begin position="34"/>
        <end position="60"/>
    </location>
</feature>
<name>A0AAV9S8W3_9TELE</name>
<dbReference type="Proteomes" id="UP001311232">
    <property type="component" value="Unassembled WGS sequence"/>
</dbReference>
<accession>A0AAV9S8W3</accession>
<proteinExistence type="predicted"/>
<evidence type="ECO:0000256" key="1">
    <source>
        <dbReference type="SAM" id="Phobius"/>
    </source>
</evidence>